<dbReference type="InterPro" id="IPR004827">
    <property type="entry name" value="bZIP"/>
</dbReference>
<dbReference type="FunFam" id="1.20.5.170:FF:000020">
    <property type="entry name" value="BZIP transcription factor"/>
    <property type="match status" value="1"/>
</dbReference>
<dbReference type="SMART" id="SM00338">
    <property type="entry name" value="BRLZ"/>
    <property type="match status" value="1"/>
</dbReference>
<dbReference type="InterPro" id="IPR046347">
    <property type="entry name" value="bZIP_sf"/>
</dbReference>
<keyword evidence="4" id="KW-0804">Transcription</keyword>
<dbReference type="PROSITE" id="PS50217">
    <property type="entry name" value="BZIP"/>
    <property type="match status" value="1"/>
</dbReference>
<dbReference type="PROSITE" id="PS00036">
    <property type="entry name" value="BZIP_BASIC"/>
    <property type="match status" value="1"/>
</dbReference>
<dbReference type="OrthoDB" id="551672at2759"/>
<dbReference type="InParanoid" id="A0A7J7D1X9"/>
<comment type="caution">
    <text evidence="8">The sequence shown here is derived from an EMBL/GenBank/DDBJ whole genome shotgun (WGS) entry which is preliminary data.</text>
</comment>
<dbReference type="AlphaFoldDB" id="A0A7J7D1X9"/>
<evidence type="ECO:0000256" key="3">
    <source>
        <dbReference type="ARBA" id="ARBA00023125"/>
    </source>
</evidence>
<comment type="subcellular location">
    <subcellularLocation>
        <location evidence="1">Nucleus</location>
    </subcellularLocation>
</comment>
<evidence type="ECO:0000256" key="2">
    <source>
        <dbReference type="ARBA" id="ARBA00023015"/>
    </source>
</evidence>
<keyword evidence="2" id="KW-0805">Transcription regulation</keyword>
<accession>A0A7J7D1X9</accession>
<feature type="compositionally biased region" description="Polar residues" evidence="6">
    <location>
        <begin position="36"/>
        <end position="50"/>
    </location>
</feature>
<gene>
    <name evidence="8" type="ORF">HS088_TW11G00140</name>
</gene>
<dbReference type="PANTHER" id="PTHR45764:SF52">
    <property type="entry name" value="BASIC LEUCINE ZIPPER 4"/>
    <property type="match status" value="1"/>
</dbReference>
<proteinExistence type="predicted"/>
<evidence type="ECO:0000313" key="9">
    <source>
        <dbReference type="Proteomes" id="UP000593562"/>
    </source>
</evidence>
<evidence type="ECO:0000256" key="5">
    <source>
        <dbReference type="ARBA" id="ARBA00023242"/>
    </source>
</evidence>
<sequence length="139" mass="16105">MLPSQEAVQFHYPVLETEFTPDEIQELLSLFELPETPNSGSEVSNPSISSADEKKRKRKISNRESAQRSRLRKKRHVEDLTKQVNQLKIVNQDLKNRLGSTLDQCNLLWRYNDQLRSESVALLARLLDLYQFLGSMQSC</sequence>
<dbReference type="GO" id="GO:0045893">
    <property type="term" value="P:positive regulation of DNA-templated transcription"/>
    <property type="evidence" value="ECO:0007669"/>
    <property type="project" value="TreeGrafter"/>
</dbReference>
<dbReference type="InterPro" id="IPR045314">
    <property type="entry name" value="bZIP_plant_GBF1"/>
</dbReference>
<keyword evidence="3" id="KW-0238">DNA-binding</keyword>
<evidence type="ECO:0000256" key="1">
    <source>
        <dbReference type="ARBA" id="ARBA00004123"/>
    </source>
</evidence>
<dbReference type="GO" id="GO:0003700">
    <property type="term" value="F:DNA-binding transcription factor activity"/>
    <property type="evidence" value="ECO:0007669"/>
    <property type="project" value="InterPro"/>
</dbReference>
<reference evidence="8 9" key="1">
    <citation type="journal article" date="2020" name="Nat. Commun.">
        <title>Genome of Tripterygium wilfordii and identification of cytochrome P450 involved in triptolide biosynthesis.</title>
        <authorList>
            <person name="Tu L."/>
            <person name="Su P."/>
            <person name="Zhang Z."/>
            <person name="Gao L."/>
            <person name="Wang J."/>
            <person name="Hu T."/>
            <person name="Zhou J."/>
            <person name="Zhang Y."/>
            <person name="Zhao Y."/>
            <person name="Liu Y."/>
            <person name="Song Y."/>
            <person name="Tong Y."/>
            <person name="Lu Y."/>
            <person name="Yang J."/>
            <person name="Xu C."/>
            <person name="Jia M."/>
            <person name="Peters R.J."/>
            <person name="Huang L."/>
            <person name="Gao W."/>
        </authorList>
    </citation>
    <scope>NUCLEOTIDE SEQUENCE [LARGE SCALE GENOMIC DNA]</scope>
    <source>
        <strain evidence="9">cv. XIE 37</strain>
        <tissue evidence="8">Leaf</tissue>
    </source>
</reference>
<evidence type="ECO:0000256" key="4">
    <source>
        <dbReference type="ARBA" id="ARBA00023163"/>
    </source>
</evidence>
<evidence type="ECO:0000259" key="7">
    <source>
        <dbReference type="PROSITE" id="PS50217"/>
    </source>
</evidence>
<evidence type="ECO:0000256" key="6">
    <source>
        <dbReference type="SAM" id="MobiDB-lite"/>
    </source>
</evidence>
<dbReference type="Proteomes" id="UP000593562">
    <property type="component" value="Unassembled WGS sequence"/>
</dbReference>
<dbReference type="Pfam" id="PF00170">
    <property type="entry name" value="bZIP_1"/>
    <property type="match status" value="1"/>
</dbReference>
<dbReference type="FunCoup" id="A0A7J7D1X9">
    <property type="interactions" value="16"/>
</dbReference>
<dbReference type="Gene3D" id="1.20.5.170">
    <property type="match status" value="1"/>
</dbReference>
<keyword evidence="5" id="KW-0539">Nucleus</keyword>
<keyword evidence="9" id="KW-1185">Reference proteome</keyword>
<dbReference type="PANTHER" id="PTHR45764">
    <property type="entry name" value="BZIP TRANSCRIPTION FACTOR 44"/>
    <property type="match status" value="1"/>
</dbReference>
<name>A0A7J7D1X9_TRIWF</name>
<dbReference type="EMBL" id="JAAARO010000011">
    <property type="protein sequence ID" value="KAF5740076.1"/>
    <property type="molecule type" value="Genomic_DNA"/>
</dbReference>
<dbReference type="GO" id="GO:0000976">
    <property type="term" value="F:transcription cis-regulatory region binding"/>
    <property type="evidence" value="ECO:0007669"/>
    <property type="project" value="TreeGrafter"/>
</dbReference>
<evidence type="ECO:0000313" key="8">
    <source>
        <dbReference type="EMBL" id="KAF5740076.1"/>
    </source>
</evidence>
<organism evidence="8 9">
    <name type="scientific">Tripterygium wilfordii</name>
    <name type="common">Thunder God vine</name>
    <dbReference type="NCBI Taxonomy" id="458696"/>
    <lineage>
        <taxon>Eukaryota</taxon>
        <taxon>Viridiplantae</taxon>
        <taxon>Streptophyta</taxon>
        <taxon>Embryophyta</taxon>
        <taxon>Tracheophyta</taxon>
        <taxon>Spermatophyta</taxon>
        <taxon>Magnoliopsida</taxon>
        <taxon>eudicotyledons</taxon>
        <taxon>Gunneridae</taxon>
        <taxon>Pentapetalae</taxon>
        <taxon>rosids</taxon>
        <taxon>fabids</taxon>
        <taxon>Celastrales</taxon>
        <taxon>Celastraceae</taxon>
        <taxon>Tripterygium</taxon>
    </lineage>
</organism>
<feature type="domain" description="BZIP" evidence="7">
    <location>
        <begin position="52"/>
        <end position="98"/>
    </location>
</feature>
<dbReference type="GO" id="GO:0046982">
    <property type="term" value="F:protein heterodimerization activity"/>
    <property type="evidence" value="ECO:0007669"/>
    <property type="project" value="UniProtKB-ARBA"/>
</dbReference>
<feature type="region of interest" description="Disordered" evidence="6">
    <location>
        <begin position="34"/>
        <end position="77"/>
    </location>
</feature>
<dbReference type="SUPFAM" id="SSF57959">
    <property type="entry name" value="Leucine zipper domain"/>
    <property type="match status" value="1"/>
</dbReference>
<dbReference type="GO" id="GO:0005634">
    <property type="term" value="C:nucleus"/>
    <property type="evidence" value="ECO:0007669"/>
    <property type="project" value="UniProtKB-SubCell"/>
</dbReference>
<protein>
    <submittedName>
        <fullName evidence="8">Putative Basic leucine-zipper 4</fullName>
    </submittedName>
</protein>
<dbReference type="CDD" id="cd14702">
    <property type="entry name" value="bZIP_plant_GBF1"/>
    <property type="match status" value="1"/>
</dbReference>